<comment type="catalytic activity">
    <reaction evidence="23">
        <text>N(omega)-methyl-L-arginine + pyruvate = 5-(3-methylguanidino)-2-oxopentanoate + L-alanine</text>
        <dbReference type="Rhea" id="RHEA:77319"/>
        <dbReference type="ChEBI" id="CHEBI:15361"/>
        <dbReference type="ChEBI" id="CHEBI:57972"/>
        <dbReference type="ChEBI" id="CHEBI:114953"/>
        <dbReference type="ChEBI" id="CHEBI:197314"/>
    </reaction>
</comment>
<gene>
    <name evidence="40" type="ORF">BEMITA_LOCUS8904</name>
</gene>
<dbReference type="InterPro" id="IPR015424">
    <property type="entry name" value="PyrdxlP-dep_Trfase"/>
</dbReference>
<comment type="cofactor">
    <cofactor evidence="1">
        <name>pyridoxal 5'-phosphate</name>
        <dbReference type="ChEBI" id="CHEBI:597326"/>
    </cofactor>
</comment>
<comment type="catalytic activity">
    <reaction evidence="36">
        <text>oxaloacetate + L-alanine = L-aspartate + pyruvate</text>
        <dbReference type="Rhea" id="RHEA:77347"/>
        <dbReference type="ChEBI" id="CHEBI:15361"/>
        <dbReference type="ChEBI" id="CHEBI:16452"/>
        <dbReference type="ChEBI" id="CHEBI:29991"/>
        <dbReference type="ChEBI" id="CHEBI:57972"/>
    </reaction>
</comment>
<dbReference type="FunFam" id="3.40.640.10:FF:000055">
    <property type="entry name" value="Alanine--glyoxylate aminotransferase 2, mitochondrial"/>
    <property type="match status" value="1"/>
</dbReference>
<evidence type="ECO:0000256" key="1">
    <source>
        <dbReference type="ARBA" id="ARBA00001933"/>
    </source>
</evidence>
<evidence type="ECO:0000256" key="28">
    <source>
        <dbReference type="ARBA" id="ARBA00044055"/>
    </source>
</evidence>
<dbReference type="GO" id="GO:0019481">
    <property type="term" value="P:L-alanine catabolic process, by transamination"/>
    <property type="evidence" value="ECO:0007669"/>
    <property type="project" value="TreeGrafter"/>
</dbReference>
<keyword evidence="6" id="KW-0032">Aminotransferase</keyword>
<evidence type="ECO:0000256" key="26">
    <source>
        <dbReference type="ARBA" id="ARBA00043825"/>
    </source>
</evidence>
<comment type="catalytic activity">
    <reaction evidence="18">
        <text>N(omega),N(omega)-dimethyl-L-arginine + pyruvate = 5-(3,3-dimethylguanidino)-2-oxopentanoate + L-alanine</text>
        <dbReference type="Rhea" id="RHEA:77303"/>
        <dbReference type="ChEBI" id="CHEBI:15361"/>
        <dbReference type="ChEBI" id="CHEBI:57972"/>
        <dbReference type="ChEBI" id="CHEBI:58326"/>
        <dbReference type="ChEBI" id="CHEBI:197301"/>
    </reaction>
</comment>
<reference evidence="40" key="1">
    <citation type="submission" date="2021-12" db="EMBL/GenBank/DDBJ databases">
        <authorList>
            <person name="King R."/>
        </authorList>
    </citation>
    <scope>NUCLEOTIDE SEQUENCE</scope>
</reference>
<dbReference type="Pfam" id="PF00202">
    <property type="entry name" value="Aminotran_3"/>
    <property type="match status" value="1"/>
</dbReference>
<evidence type="ECO:0000256" key="15">
    <source>
        <dbReference type="ARBA" id="ARBA00041845"/>
    </source>
</evidence>
<dbReference type="EC" id="2.6.1.44" evidence="5"/>
<dbReference type="InterPro" id="IPR049704">
    <property type="entry name" value="Aminotrans_3_PPA_site"/>
</dbReference>
<dbReference type="PANTHER" id="PTHR45688:SF3">
    <property type="entry name" value="ALANINE--GLYOXYLATE AMINOTRANSFERASE 2, MITOCHONDRIAL"/>
    <property type="match status" value="1"/>
</dbReference>
<evidence type="ECO:0000256" key="22">
    <source>
        <dbReference type="ARBA" id="ARBA00043751"/>
    </source>
</evidence>
<evidence type="ECO:0000256" key="39">
    <source>
        <dbReference type="RuleBase" id="RU003560"/>
    </source>
</evidence>
<dbReference type="KEGG" id="btab:109036563"/>
<comment type="catalytic activity">
    <reaction evidence="25">
        <text>N(omega),N('omega)-dimethyl-L-arginine + pyruvate = 5-(3,3'-dimethylguanidino)-2-oxopentanoate + L-alanine</text>
        <dbReference type="Rhea" id="RHEA:77307"/>
        <dbReference type="ChEBI" id="CHEBI:15361"/>
        <dbReference type="ChEBI" id="CHEBI:57972"/>
        <dbReference type="ChEBI" id="CHEBI:197308"/>
        <dbReference type="ChEBI" id="CHEBI:197310"/>
    </reaction>
</comment>
<evidence type="ECO:0000256" key="12">
    <source>
        <dbReference type="ARBA" id="ARBA00039130"/>
    </source>
</evidence>
<dbReference type="EMBL" id="OU963866">
    <property type="protein sequence ID" value="CAH0772284.1"/>
    <property type="molecule type" value="Genomic_DNA"/>
</dbReference>
<evidence type="ECO:0000313" key="41">
    <source>
        <dbReference type="Proteomes" id="UP001152759"/>
    </source>
</evidence>
<evidence type="ECO:0000256" key="14">
    <source>
        <dbReference type="ARBA" id="ARBA00041662"/>
    </source>
</evidence>
<organism evidence="40 41">
    <name type="scientific">Bemisia tabaci</name>
    <name type="common">Sweetpotato whitefly</name>
    <name type="synonym">Aleurodes tabaci</name>
    <dbReference type="NCBI Taxonomy" id="7038"/>
    <lineage>
        <taxon>Eukaryota</taxon>
        <taxon>Metazoa</taxon>
        <taxon>Ecdysozoa</taxon>
        <taxon>Arthropoda</taxon>
        <taxon>Hexapoda</taxon>
        <taxon>Insecta</taxon>
        <taxon>Pterygota</taxon>
        <taxon>Neoptera</taxon>
        <taxon>Paraneoptera</taxon>
        <taxon>Hemiptera</taxon>
        <taxon>Sternorrhyncha</taxon>
        <taxon>Aleyrodoidea</taxon>
        <taxon>Aleyrodidae</taxon>
        <taxon>Aleyrodinae</taxon>
        <taxon>Bemisia</taxon>
    </lineage>
</organism>
<comment type="catalytic activity">
    <reaction evidence="22">
        <text>2-oxobutanoate + L-alanine = (2S)-2-aminobutanoate + pyruvate</text>
        <dbReference type="Rhea" id="RHEA:77355"/>
        <dbReference type="ChEBI" id="CHEBI:15361"/>
        <dbReference type="ChEBI" id="CHEBI:16763"/>
        <dbReference type="ChEBI" id="CHEBI:57972"/>
        <dbReference type="ChEBI" id="CHEBI:74359"/>
        <dbReference type="EC" id="2.6.1.44"/>
    </reaction>
</comment>
<evidence type="ECO:0000256" key="34">
    <source>
        <dbReference type="ARBA" id="ARBA00048560"/>
    </source>
</evidence>
<evidence type="ECO:0000256" key="33">
    <source>
        <dbReference type="ARBA" id="ARBA00048500"/>
    </source>
</evidence>
<dbReference type="InterPro" id="IPR005814">
    <property type="entry name" value="Aminotrans_3"/>
</dbReference>
<evidence type="ECO:0000256" key="23">
    <source>
        <dbReference type="ARBA" id="ARBA00043758"/>
    </source>
</evidence>
<comment type="subunit">
    <text evidence="4">Homotetramer.</text>
</comment>
<keyword evidence="10" id="KW-0496">Mitochondrion</keyword>
<dbReference type="CDD" id="cd00610">
    <property type="entry name" value="OAT_like"/>
    <property type="match status" value="1"/>
</dbReference>
<dbReference type="GO" id="GO:0030170">
    <property type="term" value="F:pyridoxal phosphate binding"/>
    <property type="evidence" value="ECO:0007669"/>
    <property type="project" value="InterPro"/>
</dbReference>
<evidence type="ECO:0000256" key="19">
    <source>
        <dbReference type="ARBA" id="ARBA00043679"/>
    </source>
</evidence>
<dbReference type="AlphaFoldDB" id="A0A9P0CDN6"/>
<dbReference type="GO" id="GO:0009436">
    <property type="term" value="P:glyoxylate catabolic process"/>
    <property type="evidence" value="ECO:0007669"/>
    <property type="project" value="TreeGrafter"/>
</dbReference>
<comment type="similarity">
    <text evidence="3 39">Belongs to the class-III pyridoxal-phosphate-dependent aminotransferase family.</text>
</comment>
<comment type="catalytic activity">
    <reaction evidence="33">
        <text>2-oxohexanoate + N(omega),N(omega)-dimethyl-L-arginine = L-2-aminohexanoate + 5-(3,3-dimethylguanidino)-2-oxopentanoate</text>
        <dbReference type="Rhea" id="RHEA:77363"/>
        <dbReference type="ChEBI" id="CHEBI:35177"/>
        <dbReference type="ChEBI" id="CHEBI:58326"/>
        <dbReference type="ChEBI" id="CHEBI:58455"/>
        <dbReference type="ChEBI" id="CHEBI:197301"/>
    </reaction>
</comment>
<evidence type="ECO:0000313" key="40">
    <source>
        <dbReference type="EMBL" id="CAH0772284.1"/>
    </source>
</evidence>
<comment type="catalytic activity">
    <reaction evidence="21">
        <text>N(omega),N(omega)-dimethyl-L-arginine + oxaloacetate = 5-(3,3-dimethylguanidino)-2-oxopentanoate + L-aspartate</text>
        <dbReference type="Rhea" id="RHEA:77343"/>
        <dbReference type="ChEBI" id="CHEBI:16452"/>
        <dbReference type="ChEBI" id="CHEBI:29991"/>
        <dbReference type="ChEBI" id="CHEBI:58326"/>
        <dbReference type="ChEBI" id="CHEBI:197301"/>
    </reaction>
</comment>
<keyword evidence="9" id="KW-0809">Transit peptide</keyword>
<evidence type="ECO:0000256" key="8">
    <source>
        <dbReference type="ARBA" id="ARBA00022898"/>
    </source>
</evidence>
<dbReference type="PROSITE" id="PS00600">
    <property type="entry name" value="AA_TRANSFER_CLASS_3"/>
    <property type="match status" value="1"/>
</dbReference>
<dbReference type="SUPFAM" id="SSF53383">
    <property type="entry name" value="PLP-dependent transferases"/>
    <property type="match status" value="1"/>
</dbReference>
<dbReference type="Proteomes" id="UP001152759">
    <property type="component" value="Chromosome 5"/>
</dbReference>
<protein>
    <recommendedName>
        <fullName evidence="13">Alanine--glyoxylate aminotransferase 2, mitochondrial</fullName>
        <ecNumber evidence="28">2.6.1.18</ecNumber>
        <ecNumber evidence="12">2.6.1.40</ecNumber>
        <ecNumber evidence="5">2.6.1.44</ecNumber>
    </recommendedName>
    <alternativeName>
        <fullName evidence="14">(R)-3-amino-2-methylpropionate--pyruvate transaminase</fullName>
    </alternativeName>
    <alternativeName>
        <fullName evidence="16">Beta-ALAAT II</fullName>
    </alternativeName>
    <alternativeName>
        <fullName evidence="17">Beta-alanine-pyruvate aminotransferase</fullName>
    </alternativeName>
    <alternativeName>
        <fullName evidence="30">D-3-aminoisobutyrate-pyruvate aminotransferase</fullName>
    </alternativeName>
    <alternativeName>
        <fullName evidence="15">D-AIBAT</fullName>
    </alternativeName>
    <alternativeName>
        <fullName evidence="29">D-beta-aminoisobutyrate-pyruvate aminotransferase</fullName>
    </alternativeName>
</protein>
<evidence type="ECO:0000256" key="6">
    <source>
        <dbReference type="ARBA" id="ARBA00022576"/>
    </source>
</evidence>
<comment type="catalytic activity">
    <reaction evidence="19">
        <text>(2S)-2-aminobutanoate + glyoxylate = 2-oxobutanoate + glycine</text>
        <dbReference type="Rhea" id="RHEA:77339"/>
        <dbReference type="ChEBI" id="CHEBI:16763"/>
        <dbReference type="ChEBI" id="CHEBI:36655"/>
        <dbReference type="ChEBI" id="CHEBI:57305"/>
        <dbReference type="ChEBI" id="CHEBI:74359"/>
    </reaction>
</comment>
<evidence type="ECO:0000256" key="11">
    <source>
        <dbReference type="ARBA" id="ARBA00033660"/>
    </source>
</evidence>
<name>A0A9P0CDN6_BEMTA</name>
<dbReference type="PANTHER" id="PTHR45688">
    <property type="match status" value="1"/>
</dbReference>
<dbReference type="InterPro" id="IPR015422">
    <property type="entry name" value="PyrdxlP-dep_Trfase_small"/>
</dbReference>
<accession>A0A9P0CDN6</accession>
<evidence type="ECO:0000256" key="18">
    <source>
        <dbReference type="ARBA" id="ARBA00043669"/>
    </source>
</evidence>
<comment type="catalytic activity">
    <reaction evidence="34">
        <text>N(omega),N(omega)-dimethyl-L-arginine + 2-oxobutanoate = 5-(3,3-dimethylguanidino)-2-oxopentanoate + (2S)-2-aminobutanoate</text>
        <dbReference type="Rhea" id="RHEA:77351"/>
        <dbReference type="ChEBI" id="CHEBI:16763"/>
        <dbReference type="ChEBI" id="CHEBI:58326"/>
        <dbReference type="ChEBI" id="CHEBI:74359"/>
        <dbReference type="ChEBI" id="CHEBI:197301"/>
    </reaction>
</comment>
<keyword evidence="7" id="KW-0808">Transferase</keyword>
<comment type="catalytic activity">
    <reaction evidence="35">
        <text>N(omega)-methyl-L-arginine + glyoxylate = 5-(3-methylguanidino)-2-oxopentanoate + glycine</text>
        <dbReference type="Rhea" id="RHEA:77323"/>
        <dbReference type="ChEBI" id="CHEBI:36655"/>
        <dbReference type="ChEBI" id="CHEBI:57305"/>
        <dbReference type="ChEBI" id="CHEBI:114953"/>
        <dbReference type="ChEBI" id="CHEBI:197314"/>
    </reaction>
</comment>
<dbReference type="GO" id="GO:0008453">
    <property type="term" value="F:alanine-glyoxylate transaminase activity"/>
    <property type="evidence" value="ECO:0007669"/>
    <property type="project" value="UniProtKB-EC"/>
</dbReference>
<dbReference type="EC" id="2.6.1.18" evidence="28"/>
<dbReference type="GO" id="GO:0016223">
    <property type="term" value="F:beta-alanine:pyruvate transaminase activity"/>
    <property type="evidence" value="ECO:0007669"/>
    <property type="project" value="UniProtKB-EC"/>
</dbReference>
<dbReference type="Gene3D" id="3.90.1150.10">
    <property type="entry name" value="Aspartate Aminotransferase, domain 1"/>
    <property type="match status" value="1"/>
</dbReference>
<evidence type="ECO:0000256" key="17">
    <source>
        <dbReference type="ARBA" id="ARBA00042669"/>
    </source>
</evidence>
<comment type="catalytic activity">
    <reaction evidence="32">
        <text>L-ornithine + glyoxylate = 5-amino-2-oxopentanoate + glycine</text>
        <dbReference type="Rhea" id="RHEA:77331"/>
        <dbReference type="ChEBI" id="CHEBI:36655"/>
        <dbReference type="ChEBI" id="CHEBI:46911"/>
        <dbReference type="ChEBI" id="CHEBI:57305"/>
        <dbReference type="ChEBI" id="CHEBI:58802"/>
    </reaction>
</comment>
<evidence type="ECO:0000256" key="25">
    <source>
        <dbReference type="ARBA" id="ARBA00043798"/>
    </source>
</evidence>
<evidence type="ECO:0000256" key="37">
    <source>
        <dbReference type="ARBA" id="ARBA00049480"/>
    </source>
</evidence>
<comment type="catalytic activity">
    <reaction evidence="26">
        <text>3-oxopropanoate + L-alanine = beta-alanine + pyruvate</text>
        <dbReference type="Rhea" id="RHEA:14077"/>
        <dbReference type="ChEBI" id="CHEBI:15361"/>
        <dbReference type="ChEBI" id="CHEBI:33190"/>
        <dbReference type="ChEBI" id="CHEBI:57966"/>
        <dbReference type="ChEBI" id="CHEBI:57972"/>
        <dbReference type="EC" id="2.6.1.18"/>
    </reaction>
    <physiologicalReaction direction="right-to-left" evidence="26">
        <dbReference type="Rhea" id="RHEA:14079"/>
    </physiologicalReaction>
</comment>
<evidence type="ECO:0000256" key="2">
    <source>
        <dbReference type="ARBA" id="ARBA00004173"/>
    </source>
</evidence>
<dbReference type="PIRSF" id="PIRSF000521">
    <property type="entry name" value="Transaminase_4ab_Lys_Orn"/>
    <property type="match status" value="1"/>
</dbReference>
<evidence type="ECO:0000256" key="7">
    <source>
        <dbReference type="ARBA" id="ARBA00022679"/>
    </source>
</evidence>
<keyword evidence="41" id="KW-1185">Reference proteome</keyword>
<comment type="catalytic activity">
    <reaction evidence="24">
        <text>L-ornithine + pyruvate = 5-amino-2-oxopentanoate + L-alanine</text>
        <dbReference type="Rhea" id="RHEA:77327"/>
        <dbReference type="ChEBI" id="CHEBI:15361"/>
        <dbReference type="ChEBI" id="CHEBI:46911"/>
        <dbReference type="ChEBI" id="CHEBI:57972"/>
        <dbReference type="ChEBI" id="CHEBI:58802"/>
    </reaction>
</comment>
<evidence type="ECO:0000256" key="31">
    <source>
        <dbReference type="ARBA" id="ARBA00047892"/>
    </source>
</evidence>
<evidence type="ECO:0000256" key="38">
    <source>
        <dbReference type="ARBA" id="ARBA00058068"/>
    </source>
</evidence>
<comment type="function">
    <text evidence="38">Multifunctional aminotransferase with a broad substrate specificity. Catalyzes the conversion of glyoxylate to glycine using alanine as the amino donor. Catalyzes metabolism of not L- but the D-isomer of D-beta-aminoisobutyric acid to generate 2-methyl-3-oxopropanoate and alanine. Catalyzes the transfer of the amino group from beta-alanine to pyruvate to yield L-alanine and 3-oxopropanoate. Can metabolize NG-monomethyl-L-arginine (NMMA), asymmetric NG,NG-dimethyl-L-arginine (ADMA) and symmetric NG,N'G-dimethyl-L-arginine (SDMA). ADMA is a potent inhibitor of nitric-oxide (NO) synthase, and this activity provides mechanism through which the kidney regulates blood pressure.</text>
</comment>
<dbReference type="EC" id="2.6.1.40" evidence="12"/>
<comment type="catalytic activity">
    <reaction evidence="37">
        <text>N(omega),N('omega)-dimethyl-L-arginine + glyoxylate = 5-(3,3'-dimethylguanidino)-2-oxopentanoate + glycine</text>
        <dbReference type="Rhea" id="RHEA:77315"/>
        <dbReference type="ChEBI" id="CHEBI:36655"/>
        <dbReference type="ChEBI" id="CHEBI:57305"/>
        <dbReference type="ChEBI" id="CHEBI:197308"/>
        <dbReference type="ChEBI" id="CHEBI:197310"/>
    </reaction>
</comment>
<evidence type="ECO:0000256" key="36">
    <source>
        <dbReference type="ARBA" id="ARBA00048916"/>
    </source>
</evidence>
<evidence type="ECO:0000256" key="32">
    <source>
        <dbReference type="ARBA" id="ARBA00048264"/>
    </source>
</evidence>
<sequence length="506" mass="56712">MKSIRNAFGRQFAKRTNRSIAKPIATAAQTKPVPEIPTLPSCDEPVKPYEGLDYEKIQKIKSERIVPCIMQYYKKPLLIHHGKMQWLFDHEGNRYLDMFGGIVTISVGHCHPKVTAAAKAQMDKLWHTTNIYQHPNLYEYAEKLTSKLPGDLKVVYFVNSGSEANDLAMMMARLYTKNFDIVSFRNAYHGMSPYIMGTTAISTWRYNLPIAQGIHHAMNPDVYRGLWGGQHCRDSPIQTQRHCNCSEFRCEAAQKYYEQLEEVFKYSLPRGQVAGLFAESIQGVGGTVQFPKGFLKKAYELVRTNGGVCIADEVQTGFGRTGGHFWGFEMHKVVPDIVTMAKGIGNGFPLSAVVTTPKIAETLNSALHFNTFGGNPLACAIGMSVLEVIEEEETQANSEKVGTHFLYELAKLRDEFECVGDVRGKGLMIGVELVEDKESKIPLGAKNFVEIWNDCKEMGVLIGRGGMNSNILRLKPPMCITKADADYTVDVLRYVLTKHAKKIQKH</sequence>
<comment type="subcellular location">
    <subcellularLocation>
        <location evidence="2">Mitochondrion</location>
    </subcellularLocation>
</comment>
<comment type="catalytic activity">
    <reaction evidence="27">
        <text>2-oxopentanoate + N(omega),N(omega)-dimethyl-L-arginine = 5-(3,3-dimethylguanidino)-2-oxopentanoate + L-2-aminopentanoate</text>
        <dbReference type="Rhea" id="RHEA:77359"/>
        <dbReference type="ChEBI" id="CHEBI:28644"/>
        <dbReference type="ChEBI" id="CHEBI:58326"/>
        <dbReference type="ChEBI" id="CHEBI:58441"/>
        <dbReference type="ChEBI" id="CHEBI:197301"/>
    </reaction>
</comment>
<evidence type="ECO:0000256" key="35">
    <source>
        <dbReference type="ARBA" id="ARBA00048760"/>
    </source>
</evidence>
<evidence type="ECO:0000256" key="27">
    <source>
        <dbReference type="ARBA" id="ARBA00043826"/>
    </source>
</evidence>
<keyword evidence="8 39" id="KW-0663">Pyridoxal phosphate</keyword>
<proteinExistence type="inferred from homology"/>
<evidence type="ECO:0000256" key="30">
    <source>
        <dbReference type="ARBA" id="ARBA00044258"/>
    </source>
</evidence>
<evidence type="ECO:0000256" key="21">
    <source>
        <dbReference type="ARBA" id="ARBA00043749"/>
    </source>
</evidence>
<comment type="catalytic activity">
    <reaction evidence="20">
        <text>(R)-3-amino-2-methylpropanoate + pyruvate = 2-methyl-3-oxopropanoate + L-alanine</text>
        <dbReference type="Rhea" id="RHEA:18393"/>
        <dbReference type="ChEBI" id="CHEBI:15361"/>
        <dbReference type="ChEBI" id="CHEBI:57700"/>
        <dbReference type="ChEBI" id="CHEBI:57731"/>
        <dbReference type="ChEBI" id="CHEBI:57972"/>
        <dbReference type="EC" id="2.6.1.40"/>
    </reaction>
    <physiologicalReaction direction="left-to-right" evidence="20">
        <dbReference type="Rhea" id="RHEA:18394"/>
    </physiologicalReaction>
</comment>
<dbReference type="GO" id="GO:0005739">
    <property type="term" value="C:mitochondrion"/>
    <property type="evidence" value="ECO:0007669"/>
    <property type="project" value="UniProtKB-SubCell"/>
</dbReference>
<evidence type="ECO:0000256" key="9">
    <source>
        <dbReference type="ARBA" id="ARBA00022946"/>
    </source>
</evidence>
<evidence type="ECO:0000256" key="3">
    <source>
        <dbReference type="ARBA" id="ARBA00008954"/>
    </source>
</evidence>
<comment type="catalytic activity">
    <reaction evidence="11">
        <text>glyoxylate + L-alanine = glycine + pyruvate</text>
        <dbReference type="Rhea" id="RHEA:24248"/>
        <dbReference type="ChEBI" id="CHEBI:15361"/>
        <dbReference type="ChEBI" id="CHEBI:36655"/>
        <dbReference type="ChEBI" id="CHEBI:57305"/>
        <dbReference type="ChEBI" id="CHEBI:57972"/>
        <dbReference type="EC" id="2.6.1.44"/>
    </reaction>
    <physiologicalReaction direction="left-to-right" evidence="11">
        <dbReference type="Rhea" id="RHEA:24249"/>
    </physiologicalReaction>
</comment>
<evidence type="ECO:0000256" key="13">
    <source>
        <dbReference type="ARBA" id="ARBA00039862"/>
    </source>
</evidence>
<evidence type="ECO:0000256" key="29">
    <source>
        <dbReference type="ARBA" id="ARBA00044257"/>
    </source>
</evidence>
<dbReference type="GO" id="GO:0047305">
    <property type="term" value="F:(R)-3-amino-2-methylpropionate-pyruvate transaminase activity"/>
    <property type="evidence" value="ECO:0007669"/>
    <property type="project" value="UniProtKB-EC"/>
</dbReference>
<comment type="catalytic activity">
    <reaction evidence="31">
        <text>N(omega),N(omega)-dimethyl-L-arginine + glyoxylate = 5-(3,3-dimethylguanidino)-2-oxopentanoate + glycine</text>
        <dbReference type="Rhea" id="RHEA:77311"/>
        <dbReference type="ChEBI" id="CHEBI:36655"/>
        <dbReference type="ChEBI" id="CHEBI:57305"/>
        <dbReference type="ChEBI" id="CHEBI:58326"/>
        <dbReference type="ChEBI" id="CHEBI:197301"/>
    </reaction>
</comment>
<evidence type="ECO:0000256" key="20">
    <source>
        <dbReference type="ARBA" id="ARBA00043726"/>
    </source>
</evidence>
<dbReference type="InterPro" id="IPR015421">
    <property type="entry name" value="PyrdxlP-dep_Trfase_major"/>
</dbReference>
<evidence type="ECO:0000256" key="10">
    <source>
        <dbReference type="ARBA" id="ARBA00023128"/>
    </source>
</evidence>
<evidence type="ECO:0000256" key="24">
    <source>
        <dbReference type="ARBA" id="ARBA00043777"/>
    </source>
</evidence>
<dbReference type="Gene3D" id="3.40.640.10">
    <property type="entry name" value="Type I PLP-dependent aspartate aminotransferase-like (Major domain)"/>
    <property type="match status" value="1"/>
</dbReference>
<evidence type="ECO:0000256" key="4">
    <source>
        <dbReference type="ARBA" id="ARBA00011881"/>
    </source>
</evidence>
<evidence type="ECO:0000256" key="5">
    <source>
        <dbReference type="ARBA" id="ARBA00013049"/>
    </source>
</evidence>
<evidence type="ECO:0000256" key="16">
    <source>
        <dbReference type="ARBA" id="ARBA00042611"/>
    </source>
</evidence>